<dbReference type="AlphaFoldDB" id="A0A1M6YDA5"/>
<protein>
    <submittedName>
        <fullName evidence="1">Glycerophosphoryl diester phosphodiesterase</fullName>
    </submittedName>
</protein>
<reference evidence="1 2" key="1">
    <citation type="submission" date="2016-11" db="EMBL/GenBank/DDBJ databases">
        <authorList>
            <person name="Jaros S."/>
            <person name="Januszkiewicz K."/>
            <person name="Wedrychowicz H."/>
        </authorList>
    </citation>
    <scope>NUCLEOTIDE SEQUENCE [LARGE SCALE GENOMIC DNA]</scope>
    <source>
        <strain evidence="1 2">KHT3</strain>
    </source>
</reference>
<accession>A0A1M6YDA5</accession>
<dbReference type="EMBL" id="FRBD01000026">
    <property type="protein sequence ID" value="SHL16218.1"/>
    <property type="molecule type" value="Genomic_DNA"/>
</dbReference>
<name>A0A1M6YDA5_XYLRU</name>
<evidence type="ECO:0000313" key="1">
    <source>
        <dbReference type="EMBL" id="SHL16218.1"/>
    </source>
</evidence>
<sequence length="225" mass="26266">MSNGRYAMKLISRYIRKMPANTSCHQFCVGTTETIRKHYRLRFPVERMKQHPEERLCASAIIFSRLRREIWMVGDCQCLIGGEYFDNPKPYEQELAEMRVCKVRELLAQGVSQQELLQPHDPAREVMIPTMLEVMQNQNVTYAVIDGFKIPEDRVRVIPLDFQKWEIVFASDGYPKLADTLEESETLLDYQRKVDPLNIGGFKATKAFVEGNNSFDDRSYIRFEV</sequence>
<gene>
    <name evidence="1" type="ORF">SAMN05216463_12627</name>
</gene>
<dbReference type="Proteomes" id="UP000184130">
    <property type="component" value="Unassembled WGS sequence"/>
</dbReference>
<evidence type="ECO:0000313" key="2">
    <source>
        <dbReference type="Proteomes" id="UP000184130"/>
    </source>
</evidence>
<organism evidence="1 2">
    <name type="scientific">Xylanibacter ruminicola</name>
    <name type="common">Prevotella ruminicola</name>
    <dbReference type="NCBI Taxonomy" id="839"/>
    <lineage>
        <taxon>Bacteria</taxon>
        <taxon>Pseudomonadati</taxon>
        <taxon>Bacteroidota</taxon>
        <taxon>Bacteroidia</taxon>
        <taxon>Bacteroidales</taxon>
        <taxon>Prevotellaceae</taxon>
        <taxon>Xylanibacter</taxon>
    </lineage>
</organism>
<proteinExistence type="predicted"/>